<evidence type="ECO:0000313" key="3">
    <source>
        <dbReference type="EMBL" id="RDW87989.1"/>
    </source>
</evidence>
<gene>
    <name evidence="3" type="ORF">BP6252_00021</name>
</gene>
<feature type="region of interest" description="Disordered" evidence="1">
    <location>
        <begin position="308"/>
        <end position="328"/>
    </location>
</feature>
<comment type="caution">
    <text evidence="3">The sequence shown here is derived from an EMBL/GenBank/DDBJ whole genome shotgun (WGS) entry which is preliminary data.</text>
</comment>
<dbReference type="STRING" id="1849047.A0A3D8SNS5"/>
<reference evidence="3 4" key="1">
    <citation type="journal article" date="2018" name="IMA Fungus">
        <title>IMA Genome-F 9: Draft genome sequence of Annulohypoxylon stygium, Aspergillus mulundensis, Berkeleyomyces basicola (syn. Thielaviopsis basicola), Ceratocystis smalleyi, two Cercospora beticola strains, Coleophoma cylindrospora, Fusarium fracticaudum, Phialophora cf. hyalina, and Morchella septimelata.</title>
        <authorList>
            <person name="Wingfield B.D."/>
            <person name="Bills G.F."/>
            <person name="Dong Y."/>
            <person name="Huang W."/>
            <person name="Nel W.J."/>
            <person name="Swalarsk-Parry B.S."/>
            <person name="Vaghefi N."/>
            <person name="Wilken P.M."/>
            <person name="An Z."/>
            <person name="de Beer Z.W."/>
            <person name="De Vos L."/>
            <person name="Chen L."/>
            <person name="Duong T.A."/>
            <person name="Gao Y."/>
            <person name="Hammerbacher A."/>
            <person name="Kikkert J.R."/>
            <person name="Li Y."/>
            <person name="Li H."/>
            <person name="Li K."/>
            <person name="Li Q."/>
            <person name="Liu X."/>
            <person name="Ma X."/>
            <person name="Naidoo K."/>
            <person name="Pethybridge S.J."/>
            <person name="Sun J."/>
            <person name="Steenkamp E.T."/>
            <person name="van der Nest M.A."/>
            <person name="van Wyk S."/>
            <person name="Wingfield M.J."/>
            <person name="Xiong C."/>
            <person name="Yue Q."/>
            <person name="Zhang X."/>
        </authorList>
    </citation>
    <scope>NUCLEOTIDE SEQUENCE [LARGE SCALE GENOMIC DNA]</scope>
    <source>
        <strain evidence="3 4">BP6252</strain>
    </source>
</reference>
<evidence type="ECO:0000256" key="1">
    <source>
        <dbReference type="SAM" id="MobiDB-lite"/>
    </source>
</evidence>
<feature type="compositionally biased region" description="Basic and acidic residues" evidence="1">
    <location>
        <begin position="1"/>
        <end position="16"/>
    </location>
</feature>
<keyword evidence="4" id="KW-1185">Reference proteome</keyword>
<dbReference type="InterPro" id="IPR045518">
    <property type="entry name" value="2EXR"/>
</dbReference>
<protein>
    <recommendedName>
        <fullName evidence="2">2EXR domain-containing protein</fullName>
    </recommendedName>
</protein>
<dbReference type="InterPro" id="IPR038883">
    <property type="entry name" value="AN11006-like"/>
</dbReference>
<sequence length="328" mass="37652">MKEFQAIKRRQSRLEGTEPGLSSKQSFPFLELPLELRIRIYESLIPTQQYIRISCTPVSQHDHRVHARSHKIVTRYGATALERHGSPRGGFSNICQINQQVLEEARDLFYRSNTFVFVVKFPTYYGNAMTSPCGFMRHHSLMNHVGGAALRRMRRVELHVVDGVATWFIYQGVYAELGRFVQQLLRPGSGWDEESEARTHQLESLRVDFQNTSFSDAPCRCHPELRAWALGGGHVASESPTCRACLARVDTNLSIYQRCLMPLAALYGVRDFEITGHVSEVFAEYLATSVRREEHPLLSQGLLDAEPLEVNEGHRSNNRKRRRRKRKQ</sequence>
<dbReference type="Proteomes" id="UP000256645">
    <property type="component" value="Unassembled WGS sequence"/>
</dbReference>
<organism evidence="3 4">
    <name type="scientific">Coleophoma cylindrospora</name>
    <dbReference type="NCBI Taxonomy" id="1849047"/>
    <lineage>
        <taxon>Eukaryota</taxon>
        <taxon>Fungi</taxon>
        <taxon>Dikarya</taxon>
        <taxon>Ascomycota</taxon>
        <taxon>Pezizomycotina</taxon>
        <taxon>Leotiomycetes</taxon>
        <taxon>Helotiales</taxon>
        <taxon>Dermateaceae</taxon>
        <taxon>Coleophoma</taxon>
    </lineage>
</organism>
<dbReference type="OrthoDB" id="5600002at2759"/>
<feature type="domain" description="2EXR" evidence="2">
    <location>
        <begin position="28"/>
        <end position="111"/>
    </location>
</feature>
<dbReference type="PANTHER" id="PTHR42085">
    <property type="entry name" value="F-BOX DOMAIN-CONTAINING PROTEIN"/>
    <property type="match status" value="1"/>
</dbReference>
<proteinExistence type="predicted"/>
<dbReference type="Pfam" id="PF20150">
    <property type="entry name" value="2EXR"/>
    <property type="match status" value="1"/>
</dbReference>
<accession>A0A3D8SNS5</accession>
<evidence type="ECO:0000313" key="4">
    <source>
        <dbReference type="Proteomes" id="UP000256645"/>
    </source>
</evidence>
<dbReference type="AlphaFoldDB" id="A0A3D8SNS5"/>
<dbReference type="PANTHER" id="PTHR42085:SF2">
    <property type="entry name" value="F-BOX DOMAIN-CONTAINING PROTEIN"/>
    <property type="match status" value="1"/>
</dbReference>
<feature type="region of interest" description="Disordered" evidence="1">
    <location>
        <begin position="1"/>
        <end position="22"/>
    </location>
</feature>
<dbReference type="EMBL" id="PDLM01000001">
    <property type="protein sequence ID" value="RDW87989.1"/>
    <property type="molecule type" value="Genomic_DNA"/>
</dbReference>
<evidence type="ECO:0000259" key="2">
    <source>
        <dbReference type="Pfam" id="PF20150"/>
    </source>
</evidence>
<name>A0A3D8SNS5_9HELO</name>
<feature type="compositionally biased region" description="Basic residues" evidence="1">
    <location>
        <begin position="316"/>
        <end position="328"/>
    </location>
</feature>